<dbReference type="STRING" id="1150469.RSPPHO_01898"/>
<dbReference type="GO" id="GO:0008170">
    <property type="term" value="F:N-methyltransferase activity"/>
    <property type="evidence" value="ECO:0007669"/>
    <property type="project" value="UniProtKB-ARBA"/>
</dbReference>
<dbReference type="PATRIC" id="fig|1150469.3.peg.2134"/>
<protein>
    <submittedName>
        <fullName evidence="4">Methyltransferase small</fullName>
    </submittedName>
</protein>
<evidence type="ECO:0000259" key="3">
    <source>
        <dbReference type="Pfam" id="PF05175"/>
    </source>
</evidence>
<keyword evidence="4" id="KW-0808">Transferase</keyword>
<organism evidence="4 5">
    <name type="scientific">Pararhodospirillum photometricum DSM 122</name>
    <dbReference type="NCBI Taxonomy" id="1150469"/>
    <lineage>
        <taxon>Bacteria</taxon>
        <taxon>Pseudomonadati</taxon>
        <taxon>Pseudomonadota</taxon>
        <taxon>Alphaproteobacteria</taxon>
        <taxon>Rhodospirillales</taxon>
        <taxon>Rhodospirillaceae</taxon>
        <taxon>Pararhodospirillum</taxon>
    </lineage>
</organism>
<dbReference type="AlphaFoldDB" id="H6SKK9"/>
<dbReference type="CDD" id="cd02440">
    <property type="entry name" value="AdoMet_MTases"/>
    <property type="match status" value="1"/>
</dbReference>
<dbReference type="PROSITE" id="PS00092">
    <property type="entry name" value="N6_MTASE"/>
    <property type="match status" value="1"/>
</dbReference>
<dbReference type="KEGG" id="rpm:RSPPHO_01898"/>
<keyword evidence="1 4" id="KW-0489">Methyltransferase</keyword>
<evidence type="ECO:0000313" key="4">
    <source>
        <dbReference type="EMBL" id="CCG08524.1"/>
    </source>
</evidence>
<gene>
    <name evidence="4" type="ORF">RSPPHO_01898</name>
</gene>
<dbReference type="InterPro" id="IPR050210">
    <property type="entry name" value="tRNA_Adenine-N(6)_MTase"/>
</dbReference>
<name>H6SKK9_PARPM</name>
<reference evidence="4 5" key="1">
    <citation type="submission" date="2012-02" db="EMBL/GenBank/DDBJ databases">
        <title>Shotgun genome sequence of Phaeospirillum photometricum DSM 122.</title>
        <authorList>
            <person name="Duquesne K."/>
            <person name="Sturgis J."/>
        </authorList>
    </citation>
    <scope>NUCLEOTIDE SEQUENCE [LARGE SCALE GENOMIC DNA]</scope>
    <source>
        <strain evidence="5">DSM122</strain>
    </source>
</reference>
<dbReference type="eggNOG" id="COG4123">
    <property type="taxonomic scope" value="Bacteria"/>
</dbReference>
<keyword evidence="5" id="KW-1185">Reference proteome</keyword>
<dbReference type="InterPro" id="IPR007848">
    <property type="entry name" value="Small_mtfrase_dom"/>
</dbReference>
<dbReference type="HOGENOM" id="CLU_061983_1_1_5"/>
<sequence>MVLMSDPSPGFLSPFGRPDGPPAWREDALLGGRVRLLQPLAGYRAAIDPVLLAAAADPAPGARVLDAGTGTGAALLCLAARRPDLDVTGLELQALPAALAAMALAHTGGRGRIWAGDLGHPPPELGPAFDMVITNPPYRAAGTGTEAPHAQRRRAHHETPDMPLARWIACCLALLKPRGRLLLIQRADRLDAIVSALQGPAGDLTIFPVWPRAGQPAHRVIVAARKGGRGPLRLLAGLCLHENDSSRYTPDAEAVLRDAAALDLDPRGRR</sequence>
<evidence type="ECO:0000256" key="2">
    <source>
        <dbReference type="ARBA" id="ARBA00022691"/>
    </source>
</evidence>
<dbReference type="InterPro" id="IPR029063">
    <property type="entry name" value="SAM-dependent_MTases_sf"/>
</dbReference>
<dbReference type="EMBL" id="HE663493">
    <property type="protein sequence ID" value="CCG08524.1"/>
    <property type="molecule type" value="Genomic_DNA"/>
</dbReference>
<dbReference type="GO" id="GO:0008757">
    <property type="term" value="F:S-adenosylmethionine-dependent methyltransferase activity"/>
    <property type="evidence" value="ECO:0007669"/>
    <property type="project" value="UniProtKB-ARBA"/>
</dbReference>
<feature type="domain" description="Methyltransferase small" evidence="3">
    <location>
        <begin position="54"/>
        <end position="143"/>
    </location>
</feature>
<dbReference type="GO" id="GO:0003676">
    <property type="term" value="F:nucleic acid binding"/>
    <property type="evidence" value="ECO:0007669"/>
    <property type="project" value="InterPro"/>
</dbReference>
<dbReference type="GO" id="GO:0032259">
    <property type="term" value="P:methylation"/>
    <property type="evidence" value="ECO:0007669"/>
    <property type="project" value="UniProtKB-KW"/>
</dbReference>
<evidence type="ECO:0000256" key="1">
    <source>
        <dbReference type="ARBA" id="ARBA00022603"/>
    </source>
</evidence>
<accession>H6SKK9</accession>
<dbReference type="InterPro" id="IPR002052">
    <property type="entry name" value="DNA_methylase_N6_adenine_CS"/>
</dbReference>
<dbReference type="PANTHER" id="PTHR47739:SF1">
    <property type="entry name" value="TRNA1(VAL) (ADENINE(37)-N6)-METHYLTRANSFERASE"/>
    <property type="match status" value="1"/>
</dbReference>
<dbReference type="Pfam" id="PF05175">
    <property type="entry name" value="MTS"/>
    <property type="match status" value="1"/>
</dbReference>
<keyword evidence="2" id="KW-0949">S-adenosyl-L-methionine</keyword>
<dbReference type="PANTHER" id="PTHR47739">
    <property type="entry name" value="TRNA1(VAL) (ADENINE(37)-N6)-METHYLTRANSFERASE"/>
    <property type="match status" value="1"/>
</dbReference>
<proteinExistence type="predicted"/>
<dbReference type="SUPFAM" id="SSF53335">
    <property type="entry name" value="S-adenosyl-L-methionine-dependent methyltransferases"/>
    <property type="match status" value="1"/>
</dbReference>
<evidence type="ECO:0000313" key="5">
    <source>
        <dbReference type="Proteomes" id="UP000033220"/>
    </source>
</evidence>
<dbReference type="Gene3D" id="3.40.50.150">
    <property type="entry name" value="Vaccinia Virus protein VP39"/>
    <property type="match status" value="1"/>
</dbReference>
<dbReference type="Proteomes" id="UP000033220">
    <property type="component" value="Chromosome DSM 122"/>
</dbReference>